<organism evidence="6 7">
    <name type="scientific">Effusibacillus dendaii</name>
    <dbReference type="NCBI Taxonomy" id="2743772"/>
    <lineage>
        <taxon>Bacteria</taxon>
        <taxon>Bacillati</taxon>
        <taxon>Bacillota</taxon>
        <taxon>Bacilli</taxon>
        <taxon>Bacillales</taxon>
        <taxon>Alicyclobacillaceae</taxon>
        <taxon>Effusibacillus</taxon>
    </lineage>
</organism>
<evidence type="ECO:0000313" key="7">
    <source>
        <dbReference type="Proteomes" id="UP000593802"/>
    </source>
</evidence>
<dbReference type="RefSeq" id="WP_200760786.1">
    <property type="nucleotide sequence ID" value="NZ_AP023366.1"/>
</dbReference>
<name>A0A7I8DA15_9BACL</name>
<dbReference type="PROSITE" id="PS51635">
    <property type="entry name" value="PNPLA"/>
    <property type="match status" value="1"/>
</dbReference>
<evidence type="ECO:0000259" key="5">
    <source>
        <dbReference type="PROSITE" id="PS51635"/>
    </source>
</evidence>
<dbReference type="SUPFAM" id="SSF52151">
    <property type="entry name" value="FabD/lysophospholipase-like"/>
    <property type="match status" value="1"/>
</dbReference>
<feature type="short sequence motif" description="GXSXG" evidence="4">
    <location>
        <begin position="36"/>
        <end position="40"/>
    </location>
</feature>
<dbReference type="GO" id="GO:0016787">
    <property type="term" value="F:hydrolase activity"/>
    <property type="evidence" value="ECO:0007669"/>
    <property type="project" value="UniProtKB-UniRule"/>
</dbReference>
<reference evidence="6 7" key="1">
    <citation type="submission" date="2020-08" db="EMBL/GenBank/DDBJ databases">
        <title>Complete Genome Sequence of Effusibacillus dendaii Strain skT53, Isolated from Farmland soil.</title>
        <authorList>
            <person name="Konishi T."/>
            <person name="Kawasaki H."/>
        </authorList>
    </citation>
    <scope>NUCLEOTIDE SEQUENCE [LARGE SCALE GENOMIC DNA]</scope>
    <source>
        <strain evidence="7">skT53</strain>
    </source>
</reference>
<dbReference type="Pfam" id="PF01734">
    <property type="entry name" value="Patatin"/>
    <property type="match status" value="1"/>
</dbReference>
<feature type="active site" description="Proton acceptor" evidence="4">
    <location>
        <position position="172"/>
    </location>
</feature>
<keyword evidence="3 4" id="KW-0443">Lipid metabolism</keyword>
<evidence type="ECO:0000256" key="1">
    <source>
        <dbReference type="ARBA" id="ARBA00022801"/>
    </source>
</evidence>
<keyword evidence="2 4" id="KW-0442">Lipid degradation</keyword>
<dbReference type="AlphaFoldDB" id="A0A7I8DA15"/>
<dbReference type="InterPro" id="IPR050301">
    <property type="entry name" value="NTE"/>
</dbReference>
<dbReference type="PANTHER" id="PTHR14226">
    <property type="entry name" value="NEUROPATHY TARGET ESTERASE/SWISS CHEESE D.MELANOGASTER"/>
    <property type="match status" value="1"/>
</dbReference>
<feature type="active site" description="Nucleophile" evidence="4">
    <location>
        <position position="38"/>
    </location>
</feature>
<feature type="short sequence motif" description="DGA/G" evidence="4">
    <location>
        <begin position="172"/>
        <end position="174"/>
    </location>
</feature>
<dbReference type="InterPro" id="IPR016035">
    <property type="entry name" value="Acyl_Trfase/lysoPLipase"/>
</dbReference>
<dbReference type="Gene3D" id="3.40.1090.10">
    <property type="entry name" value="Cytosolic phospholipase A2 catalytic domain"/>
    <property type="match status" value="2"/>
</dbReference>
<dbReference type="Proteomes" id="UP000593802">
    <property type="component" value="Chromosome"/>
</dbReference>
<evidence type="ECO:0000256" key="2">
    <source>
        <dbReference type="ARBA" id="ARBA00022963"/>
    </source>
</evidence>
<accession>A0A7I8DA15</accession>
<dbReference type="InterPro" id="IPR002641">
    <property type="entry name" value="PNPLA_dom"/>
</dbReference>
<dbReference type="GO" id="GO:0016042">
    <property type="term" value="P:lipid catabolic process"/>
    <property type="evidence" value="ECO:0007669"/>
    <property type="project" value="UniProtKB-UniRule"/>
</dbReference>
<feature type="short sequence motif" description="GXGXXG" evidence="4">
    <location>
        <begin position="9"/>
        <end position="14"/>
    </location>
</feature>
<dbReference type="EMBL" id="AP023366">
    <property type="protein sequence ID" value="BCJ86827.1"/>
    <property type="molecule type" value="Genomic_DNA"/>
</dbReference>
<evidence type="ECO:0000256" key="4">
    <source>
        <dbReference type="PROSITE-ProRule" id="PRU01161"/>
    </source>
</evidence>
<dbReference type="KEGG" id="eff:skT53_18120"/>
<gene>
    <name evidence="6" type="ORF">skT53_18120</name>
</gene>
<evidence type="ECO:0000313" key="6">
    <source>
        <dbReference type="EMBL" id="BCJ86827.1"/>
    </source>
</evidence>
<keyword evidence="7" id="KW-1185">Reference proteome</keyword>
<dbReference type="PANTHER" id="PTHR14226:SF29">
    <property type="entry name" value="NEUROPATHY TARGET ESTERASE SWS"/>
    <property type="match status" value="1"/>
</dbReference>
<evidence type="ECO:0000256" key="3">
    <source>
        <dbReference type="ARBA" id="ARBA00023098"/>
    </source>
</evidence>
<keyword evidence="1 4" id="KW-0378">Hydrolase</keyword>
<sequence length="283" mass="30859">MKTGLAISGGGVSGAAAIGVIEALEEAGIAISHIAGTSSGAMVASFYACGFSIRQIKSVMPKFTKRHLDADWKKILPAVLFRKKRLDGWLKGMRLQELLAELTAGKQVVDLQIPCAIVATDLRNGQPVVFAKNPVPGYTTETDISIAQALQASYSIPVIFQPVRWKQYILADGGVSLNCPVRVVRAMGAEHVIAVDTVTAFANQDVGSLRSGLSIFAHVINLNLRDQMKHEHAYADFSLYPDVGQVGAFDFRKVPQCVEAGYRYTRERLAQIKDRLQSQEKTR</sequence>
<proteinExistence type="predicted"/>
<feature type="domain" description="PNPLA" evidence="5">
    <location>
        <begin position="5"/>
        <end position="185"/>
    </location>
</feature>
<protein>
    <recommendedName>
        <fullName evidence="5">PNPLA domain-containing protein</fullName>
    </recommendedName>
</protein>